<protein>
    <submittedName>
        <fullName evidence="2">BZIP transcription factor 17</fullName>
    </submittedName>
</protein>
<keyword evidence="3" id="KW-1185">Reference proteome</keyword>
<evidence type="ECO:0000256" key="1">
    <source>
        <dbReference type="SAM" id="SignalP"/>
    </source>
</evidence>
<feature type="chain" id="PRO_5032962134" evidence="1">
    <location>
        <begin position="29"/>
        <end position="149"/>
    </location>
</feature>
<comment type="caution">
    <text evidence="2">The sequence shown here is derived from an EMBL/GenBank/DDBJ whole genome shotgun (WGS) entry which is preliminary data.</text>
</comment>
<proteinExistence type="predicted"/>
<dbReference type="Proteomes" id="UP000634136">
    <property type="component" value="Unassembled WGS sequence"/>
</dbReference>
<sequence>MLRPDLARESGSLRRNLLFLLLFTLVSFWRFSVETLATDDAGTIAPGFGEASNWKTSVHKPELNMGPASTNWSLQNSQRRIPIIRNRQSSFSAILLCMSSLRRHSFLSGQDRMDYQVPINLHKLIIPWDIQRSNKRLMLTSIAPINIFI</sequence>
<accession>A0A834WH38</accession>
<dbReference type="EMBL" id="JAAIUW010000008">
    <property type="protein sequence ID" value="KAF7819156.1"/>
    <property type="molecule type" value="Genomic_DNA"/>
</dbReference>
<organism evidence="2 3">
    <name type="scientific">Senna tora</name>
    <dbReference type="NCBI Taxonomy" id="362788"/>
    <lineage>
        <taxon>Eukaryota</taxon>
        <taxon>Viridiplantae</taxon>
        <taxon>Streptophyta</taxon>
        <taxon>Embryophyta</taxon>
        <taxon>Tracheophyta</taxon>
        <taxon>Spermatophyta</taxon>
        <taxon>Magnoliopsida</taxon>
        <taxon>eudicotyledons</taxon>
        <taxon>Gunneridae</taxon>
        <taxon>Pentapetalae</taxon>
        <taxon>rosids</taxon>
        <taxon>fabids</taxon>
        <taxon>Fabales</taxon>
        <taxon>Fabaceae</taxon>
        <taxon>Caesalpinioideae</taxon>
        <taxon>Cassia clade</taxon>
        <taxon>Senna</taxon>
    </lineage>
</organism>
<name>A0A834WH38_9FABA</name>
<gene>
    <name evidence="2" type="ORF">G2W53_024611</name>
</gene>
<feature type="signal peptide" evidence="1">
    <location>
        <begin position="1"/>
        <end position="28"/>
    </location>
</feature>
<reference evidence="2" key="1">
    <citation type="submission" date="2020-09" db="EMBL/GenBank/DDBJ databases">
        <title>Genome-Enabled Discovery of Anthraquinone Biosynthesis in Senna tora.</title>
        <authorList>
            <person name="Kang S.-H."/>
            <person name="Pandey R.P."/>
            <person name="Lee C.-M."/>
            <person name="Sim J.-S."/>
            <person name="Jeong J.-T."/>
            <person name="Choi B.-S."/>
            <person name="Jung M."/>
            <person name="Ginzburg D."/>
            <person name="Zhao K."/>
            <person name="Won S.Y."/>
            <person name="Oh T.-J."/>
            <person name="Yu Y."/>
            <person name="Kim N.-H."/>
            <person name="Lee O.R."/>
            <person name="Lee T.-H."/>
            <person name="Bashyal P."/>
            <person name="Kim T.-S."/>
            <person name="Lee W.-H."/>
            <person name="Kawkins C."/>
            <person name="Kim C.-K."/>
            <person name="Kim J.S."/>
            <person name="Ahn B.O."/>
            <person name="Rhee S.Y."/>
            <person name="Sohng J.K."/>
        </authorList>
    </citation>
    <scope>NUCLEOTIDE SEQUENCE</scope>
    <source>
        <tissue evidence="2">Leaf</tissue>
    </source>
</reference>
<evidence type="ECO:0000313" key="3">
    <source>
        <dbReference type="Proteomes" id="UP000634136"/>
    </source>
</evidence>
<evidence type="ECO:0000313" key="2">
    <source>
        <dbReference type="EMBL" id="KAF7819156.1"/>
    </source>
</evidence>
<keyword evidence="1" id="KW-0732">Signal</keyword>
<dbReference type="AlphaFoldDB" id="A0A834WH38"/>